<comment type="catalytic activity">
    <reaction evidence="1">
        <text>Release of an N-terminal octapeptide as second stage of processing of some proteins imported into the mitochondrion.</text>
        <dbReference type="EC" id="3.4.24.59"/>
    </reaction>
</comment>
<accession>A0AAD5TIS4</accession>
<evidence type="ECO:0000256" key="1">
    <source>
        <dbReference type="ARBA" id="ARBA00000436"/>
    </source>
</evidence>
<keyword evidence="15" id="KW-1185">Reference proteome</keyword>
<evidence type="ECO:0000259" key="13">
    <source>
        <dbReference type="Pfam" id="PF01432"/>
    </source>
</evidence>
<keyword evidence="11" id="KW-0496">Mitochondrion</keyword>
<dbReference type="GO" id="GO:0006518">
    <property type="term" value="P:peptide metabolic process"/>
    <property type="evidence" value="ECO:0007669"/>
    <property type="project" value="TreeGrafter"/>
</dbReference>
<proteinExistence type="inferred from homology"/>
<evidence type="ECO:0000256" key="6">
    <source>
        <dbReference type="ARBA" id="ARBA00022723"/>
    </source>
</evidence>
<dbReference type="Gene3D" id="1.10.1370.40">
    <property type="match status" value="1"/>
</dbReference>
<dbReference type="CDD" id="cd06457">
    <property type="entry name" value="M3A_MIP"/>
    <property type="match status" value="1"/>
</dbReference>
<evidence type="ECO:0000256" key="12">
    <source>
        <dbReference type="RuleBase" id="RU003435"/>
    </source>
</evidence>
<dbReference type="Gene3D" id="3.40.390.10">
    <property type="entry name" value="Collagenase (Catalytic Domain)"/>
    <property type="match status" value="1"/>
</dbReference>
<evidence type="ECO:0000313" key="14">
    <source>
        <dbReference type="EMBL" id="KAJ3176695.1"/>
    </source>
</evidence>
<keyword evidence="6 12" id="KW-0479">Metal-binding</keyword>
<keyword evidence="5 12" id="KW-0645">Protease</keyword>
<dbReference type="InterPro" id="IPR033851">
    <property type="entry name" value="M3A_MIP"/>
</dbReference>
<dbReference type="GO" id="GO:0046872">
    <property type="term" value="F:metal ion binding"/>
    <property type="evidence" value="ECO:0007669"/>
    <property type="project" value="UniProtKB-UniRule"/>
</dbReference>
<dbReference type="Gene3D" id="1.10.1370.10">
    <property type="entry name" value="Neurolysin, domain 3"/>
    <property type="match status" value="1"/>
</dbReference>
<evidence type="ECO:0000256" key="8">
    <source>
        <dbReference type="ARBA" id="ARBA00022833"/>
    </source>
</evidence>
<dbReference type="InterPro" id="IPR024079">
    <property type="entry name" value="MetalloPept_cat_dom_sf"/>
</dbReference>
<feature type="domain" description="Peptidase M3A/M3B catalytic" evidence="13">
    <location>
        <begin position="294"/>
        <end position="416"/>
    </location>
</feature>
<dbReference type="SUPFAM" id="SSF55486">
    <property type="entry name" value="Metalloproteases ('zincins'), catalytic domain"/>
    <property type="match status" value="1"/>
</dbReference>
<comment type="cofactor">
    <cofactor evidence="12">
        <name>Zn(2+)</name>
        <dbReference type="ChEBI" id="CHEBI:29105"/>
    </cofactor>
    <text evidence="12">Binds 1 zinc ion.</text>
</comment>
<comment type="similarity">
    <text evidence="3 12">Belongs to the peptidase M3 family.</text>
</comment>
<sequence length="806" mass="89344">MRPATRAISRKGPRAACQCSRSSYPLAVLAHACGVPLRRSWSRFNSTTTTPAAPKRTPLQQIFDSPAYWRANRLSANGVSTGLCGLPVLDRPDGFIRAANAVIEEVRKIISKVCQAVGQDNVGEMRKTVKRLDRLSDILCLVVDSAELVRNVHPDARFAKAANDAHAALSSVINQLNTHQELYQALKRVMANETITKSFTAEEQRVGDLLLADFEKSGIHMPLAQRDRLVDLHDRIGELGHMMITNSGPGTRIVEIEGVPESLNGVPNTIVANLKAREGGSVFLSTSSSAAGIVLKTARDENVRKQVFLGINSGSKEQVEVVEALLWTRGELARLLGKESYAEMWLADKMAETPENVISFLESLSDHHKPRAVAELERLQKIKAMHVAKGQPTAIQAWDRFYYSQFVAATSAAALSPLEAPDRGLADPFHAARPVSPTSNVNQVSAYFSVGSTFQGLSQLFKSLYGITLEPAAVAPGEVWHDDVRRLDVVHETDGKIGIIYCDVFSRDSCESRKYESAAHFTVRCSRRVDDEEKFGQAFTAGQMSIEGSEKILNSKDGQQKRYQLPVVVLVTPFKGPADEQTPGLLGLWEIETLFHEMGHAMHSMLAMTDFQHIGGTRVPGDFVEVPSIFMENFARSPQILASFSQHYRTGEPIPLNLLRTAHTVSATANAFDTQHQLQLALLDQMYHSPLAMQPGFDSTAVLAESQRLYNVFPPVPDAAWQVQFTHLFSYGATYYSYLWSRRWASRIWSKWFMDKDAGAWKEGGELMRTELLGWGGGRDPWVGLERLGVVKEGERQGRFTEHDQA</sequence>
<dbReference type="GO" id="GO:0004222">
    <property type="term" value="F:metalloendopeptidase activity"/>
    <property type="evidence" value="ECO:0007669"/>
    <property type="project" value="UniProtKB-EC"/>
</dbReference>
<keyword evidence="7 12" id="KW-0378">Hydrolase</keyword>
<dbReference type="PANTHER" id="PTHR11804:SF79">
    <property type="entry name" value="MITOCHONDRIAL INTERMEDIATE PEPTIDASE"/>
    <property type="match status" value="1"/>
</dbReference>
<dbReference type="InterPro" id="IPR024077">
    <property type="entry name" value="Neurolysin/TOP_dom2"/>
</dbReference>
<evidence type="ECO:0000256" key="5">
    <source>
        <dbReference type="ARBA" id="ARBA00022670"/>
    </source>
</evidence>
<comment type="subcellular location">
    <subcellularLocation>
        <location evidence="2">Mitochondrion matrix</location>
    </subcellularLocation>
</comment>
<name>A0AAD5TIS4_9FUNG</name>
<evidence type="ECO:0000256" key="7">
    <source>
        <dbReference type="ARBA" id="ARBA00022801"/>
    </source>
</evidence>
<evidence type="ECO:0000256" key="11">
    <source>
        <dbReference type="ARBA" id="ARBA00023128"/>
    </source>
</evidence>
<dbReference type="Proteomes" id="UP001212152">
    <property type="component" value="Unassembled WGS sequence"/>
</dbReference>
<evidence type="ECO:0000256" key="9">
    <source>
        <dbReference type="ARBA" id="ARBA00022946"/>
    </source>
</evidence>
<dbReference type="InterPro" id="IPR045090">
    <property type="entry name" value="Pept_M3A_M3B"/>
</dbReference>
<evidence type="ECO:0000313" key="15">
    <source>
        <dbReference type="Proteomes" id="UP001212152"/>
    </source>
</evidence>
<keyword evidence="9" id="KW-0809">Transit peptide</keyword>
<dbReference type="InterPro" id="IPR001567">
    <property type="entry name" value="Pept_M3A_M3B_dom"/>
</dbReference>
<evidence type="ECO:0000256" key="4">
    <source>
        <dbReference type="ARBA" id="ARBA00012441"/>
    </source>
</evidence>
<dbReference type="PANTHER" id="PTHR11804">
    <property type="entry name" value="PROTEASE M3 THIMET OLIGOPEPTIDASE-RELATED"/>
    <property type="match status" value="1"/>
</dbReference>
<comment type="caution">
    <text evidence="14">The sequence shown here is derived from an EMBL/GenBank/DDBJ whole genome shotgun (WGS) entry which is preliminary data.</text>
</comment>
<keyword evidence="10 12" id="KW-0482">Metalloprotease</keyword>
<evidence type="ECO:0000256" key="2">
    <source>
        <dbReference type="ARBA" id="ARBA00004305"/>
    </source>
</evidence>
<dbReference type="EC" id="3.4.24.59" evidence="4"/>
<dbReference type="Pfam" id="PF01432">
    <property type="entry name" value="Peptidase_M3"/>
    <property type="match status" value="2"/>
</dbReference>
<keyword evidence="8 12" id="KW-0862">Zinc</keyword>
<dbReference type="GO" id="GO:0006627">
    <property type="term" value="P:protein processing involved in protein targeting to mitochondrion"/>
    <property type="evidence" value="ECO:0007669"/>
    <property type="project" value="TreeGrafter"/>
</dbReference>
<gene>
    <name evidence="14" type="primary">OCT1</name>
    <name evidence="14" type="ORF">HDU87_004834</name>
</gene>
<reference evidence="14" key="1">
    <citation type="submission" date="2020-05" db="EMBL/GenBank/DDBJ databases">
        <title>Phylogenomic resolution of chytrid fungi.</title>
        <authorList>
            <person name="Stajich J.E."/>
            <person name="Amses K."/>
            <person name="Simmons R."/>
            <person name="Seto K."/>
            <person name="Myers J."/>
            <person name="Bonds A."/>
            <person name="Quandt C.A."/>
            <person name="Barry K."/>
            <person name="Liu P."/>
            <person name="Grigoriev I."/>
            <person name="Longcore J.E."/>
            <person name="James T.Y."/>
        </authorList>
    </citation>
    <scope>NUCLEOTIDE SEQUENCE</scope>
    <source>
        <strain evidence="14">JEL0379</strain>
    </source>
</reference>
<protein>
    <recommendedName>
        <fullName evidence="4">mitochondrial intermediate peptidase</fullName>
        <ecNumber evidence="4">3.4.24.59</ecNumber>
    </recommendedName>
</protein>
<evidence type="ECO:0000256" key="10">
    <source>
        <dbReference type="ARBA" id="ARBA00023049"/>
    </source>
</evidence>
<dbReference type="GO" id="GO:0005759">
    <property type="term" value="C:mitochondrial matrix"/>
    <property type="evidence" value="ECO:0007669"/>
    <property type="project" value="UniProtKB-SubCell"/>
</dbReference>
<dbReference type="AlphaFoldDB" id="A0AAD5TIS4"/>
<evidence type="ECO:0000256" key="3">
    <source>
        <dbReference type="ARBA" id="ARBA00006040"/>
    </source>
</evidence>
<dbReference type="EMBL" id="JADGJQ010000038">
    <property type="protein sequence ID" value="KAJ3176695.1"/>
    <property type="molecule type" value="Genomic_DNA"/>
</dbReference>
<organism evidence="14 15">
    <name type="scientific">Geranomyces variabilis</name>
    <dbReference type="NCBI Taxonomy" id="109894"/>
    <lineage>
        <taxon>Eukaryota</taxon>
        <taxon>Fungi</taxon>
        <taxon>Fungi incertae sedis</taxon>
        <taxon>Chytridiomycota</taxon>
        <taxon>Chytridiomycota incertae sedis</taxon>
        <taxon>Chytridiomycetes</taxon>
        <taxon>Spizellomycetales</taxon>
        <taxon>Powellomycetaceae</taxon>
        <taxon>Geranomyces</taxon>
    </lineage>
</organism>
<feature type="domain" description="Peptidase M3A/M3B catalytic" evidence="13">
    <location>
        <begin position="442"/>
        <end position="791"/>
    </location>
</feature>